<keyword evidence="4" id="KW-1185">Reference proteome</keyword>
<reference evidence="3" key="4">
    <citation type="submission" date="2025-09" db="UniProtKB">
        <authorList>
            <consortium name="Ensembl"/>
        </authorList>
    </citation>
    <scope>IDENTIFICATION</scope>
</reference>
<accession>F6W2A7</accession>
<dbReference type="InParanoid" id="F6W2A7"/>
<feature type="transmembrane region" description="Helical" evidence="2">
    <location>
        <begin position="200"/>
        <end position="217"/>
    </location>
</feature>
<keyword evidence="2" id="KW-1133">Transmembrane helix</keyword>
<keyword evidence="2" id="KW-0812">Transmembrane</keyword>
<dbReference type="GO" id="GO:0005216">
    <property type="term" value="F:monoatomic ion channel activity"/>
    <property type="evidence" value="ECO:0007669"/>
    <property type="project" value="InterPro"/>
</dbReference>
<feature type="transmembrane region" description="Helical" evidence="2">
    <location>
        <begin position="132"/>
        <end position="151"/>
    </location>
</feature>
<keyword evidence="2" id="KW-0472">Membrane</keyword>
<dbReference type="AlphaFoldDB" id="F6W2A7"/>
<protein>
    <submittedName>
        <fullName evidence="3">Uncharacterized protein</fullName>
    </submittedName>
</protein>
<dbReference type="Ensembl" id="ENSCINT00000004644.3">
    <property type="protein sequence ID" value="ENSCINP00000004644.3"/>
    <property type="gene ID" value="ENSCING00000002273.3"/>
</dbReference>
<evidence type="ECO:0000256" key="1">
    <source>
        <dbReference type="ARBA" id="ARBA00022737"/>
    </source>
</evidence>
<evidence type="ECO:0000256" key="2">
    <source>
        <dbReference type="SAM" id="Phobius"/>
    </source>
</evidence>
<dbReference type="GeneTree" id="ENSGT00940000170093"/>
<evidence type="ECO:0000313" key="4">
    <source>
        <dbReference type="Proteomes" id="UP000008144"/>
    </source>
</evidence>
<dbReference type="HOGENOM" id="CLU_1269407_0_0_1"/>
<reference evidence="3" key="2">
    <citation type="journal article" date="2008" name="Genome Biol.">
        <title>Improved genome assembly and evidence-based global gene model set for the chordate Ciona intestinalis: new insight into intron and operon populations.</title>
        <authorList>
            <person name="Satou Y."/>
            <person name="Mineta K."/>
            <person name="Ogasawara M."/>
            <person name="Sasakura Y."/>
            <person name="Shoguchi E."/>
            <person name="Ueno K."/>
            <person name="Yamada L."/>
            <person name="Matsumoto J."/>
            <person name="Wasserscheid J."/>
            <person name="Dewar K."/>
            <person name="Wiley G.B."/>
            <person name="Macmil S.L."/>
            <person name="Roe B.A."/>
            <person name="Zeller R.W."/>
            <person name="Hastings K.E."/>
            <person name="Lemaire P."/>
            <person name="Lindquist E."/>
            <person name="Endo T."/>
            <person name="Hotta K."/>
            <person name="Inaba K."/>
        </authorList>
    </citation>
    <scope>NUCLEOTIDE SEQUENCE [LARGE SCALE GENOMIC DNA]</scope>
    <source>
        <strain evidence="3">wild type</strain>
    </source>
</reference>
<dbReference type="PANTHER" id="PTHR10582">
    <property type="entry name" value="TRANSIENT RECEPTOR POTENTIAL ION CHANNEL PROTEIN"/>
    <property type="match status" value="1"/>
</dbReference>
<reference evidence="3" key="3">
    <citation type="submission" date="2025-08" db="UniProtKB">
        <authorList>
            <consortium name="Ensembl"/>
        </authorList>
    </citation>
    <scope>IDENTIFICATION</scope>
</reference>
<dbReference type="InterPro" id="IPR024862">
    <property type="entry name" value="TRPV"/>
</dbReference>
<dbReference type="STRING" id="7719.ENSCINP00000004644"/>
<evidence type="ECO:0000313" key="3">
    <source>
        <dbReference type="Ensembl" id="ENSCINP00000004644.3"/>
    </source>
</evidence>
<sequence length="218" mass="24884">MELKRDISWQFGDVTCATYPLSDVDTINHTDGSINNKSALSIILSAESNEHLDMLDGLLFQLLHEKWKQYAKVRFYRRGAFFFFYLVAFITAVYLQPAPTRFVVTTNTSTGLVNLSFVNQCYLLDASSNNQILRFVLECIIIVGAVMYLVLAGMEIHHEGKRTFWWTIYNAPMKGSFLISCVMVLAIIPCRFTCNLISENVFLTICICTCIPYSLFFC</sequence>
<feature type="transmembrane region" description="Helical" evidence="2">
    <location>
        <begin position="75"/>
        <end position="95"/>
    </location>
</feature>
<dbReference type="GO" id="GO:0016020">
    <property type="term" value="C:membrane"/>
    <property type="evidence" value="ECO:0007669"/>
    <property type="project" value="InterPro"/>
</dbReference>
<name>F6W2A7_CIOIN</name>
<dbReference type="PANTHER" id="PTHR10582:SF28">
    <property type="entry name" value="NANCHUNG, ISOFORM B"/>
    <property type="match status" value="1"/>
</dbReference>
<keyword evidence="1" id="KW-0677">Repeat</keyword>
<dbReference type="OMA" id="SALMHIV"/>
<proteinExistence type="predicted"/>
<dbReference type="Proteomes" id="UP000008144">
    <property type="component" value="Chromosome 14"/>
</dbReference>
<organism evidence="3 4">
    <name type="scientific">Ciona intestinalis</name>
    <name type="common">Transparent sea squirt</name>
    <name type="synonym">Ascidia intestinalis</name>
    <dbReference type="NCBI Taxonomy" id="7719"/>
    <lineage>
        <taxon>Eukaryota</taxon>
        <taxon>Metazoa</taxon>
        <taxon>Chordata</taxon>
        <taxon>Tunicata</taxon>
        <taxon>Ascidiacea</taxon>
        <taxon>Phlebobranchia</taxon>
        <taxon>Cionidae</taxon>
        <taxon>Ciona</taxon>
    </lineage>
</organism>
<dbReference type="EMBL" id="EAAA01001271">
    <property type="status" value="NOT_ANNOTATED_CDS"/>
    <property type="molecule type" value="Genomic_DNA"/>
</dbReference>
<reference evidence="4" key="1">
    <citation type="journal article" date="2002" name="Science">
        <title>The draft genome of Ciona intestinalis: insights into chordate and vertebrate origins.</title>
        <authorList>
            <person name="Dehal P."/>
            <person name="Satou Y."/>
            <person name="Campbell R.K."/>
            <person name="Chapman J."/>
            <person name="Degnan B."/>
            <person name="De Tomaso A."/>
            <person name="Davidson B."/>
            <person name="Di Gregorio A."/>
            <person name="Gelpke M."/>
            <person name="Goodstein D.M."/>
            <person name="Harafuji N."/>
            <person name="Hastings K.E."/>
            <person name="Ho I."/>
            <person name="Hotta K."/>
            <person name="Huang W."/>
            <person name="Kawashima T."/>
            <person name="Lemaire P."/>
            <person name="Martinez D."/>
            <person name="Meinertzhagen I.A."/>
            <person name="Necula S."/>
            <person name="Nonaka M."/>
            <person name="Putnam N."/>
            <person name="Rash S."/>
            <person name="Saiga H."/>
            <person name="Satake M."/>
            <person name="Terry A."/>
            <person name="Yamada L."/>
            <person name="Wang H.G."/>
            <person name="Awazu S."/>
            <person name="Azumi K."/>
            <person name="Boore J."/>
            <person name="Branno M."/>
            <person name="Chin-Bow S."/>
            <person name="DeSantis R."/>
            <person name="Doyle S."/>
            <person name="Francino P."/>
            <person name="Keys D.N."/>
            <person name="Haga S."/>
            <person name="Hayashi H."/>
            <person name="Hino K."/>
            <person name="Imai K.S."/>
            <person name="Inaba K."/>
            <person name="Kano S."/>
            <person name="Kobayashi K."/>
            <person name="Kobayashi M."/>
            <person name="Lee B.I."/>
            <person name="Makabe K.W."/>
            <person name="Manohar C."/>
            <person name="Matassi G."/>
            <person name="Medina M."/>
            <person name="Mochizuki Y."/>
            <person name="Mount S."/>
            <person name="Morishita T."/>
            <person name="Miura S."/>
            <person name="Nakayama A."/>
            <person name="Nishizaka S."/>
            <person name="Nomoto H."/>
            <person name="Ohta F."/>
            <person name="Oishi K."/>
            <person name="Rigoutsos I."/>
            <person name="Sano M."/>
            <person name="Sasaki A."/>
            <person name="Sasakura Y."/>
            <person name="Shoguchi E."/>
            <person name="Shin-i T."/>
            <person name="Spagnuolo A."/>
            <person name="Stainier D."/>
            <person name="Suzuki M.M."/>
            <person name="Tassy O."/>
            <person name="Takatori N."/>
            <person name="Tokuoka M."/>
            <person name="Yagi K."/>
            <person name="Yoshizaki F."/>
            <person name="Wada S."/>
            <person name="Zhang C."/>
            <person name="Hyatt P.D."/>
            <person name="Larimer F."/>
            <person name="Detter C."/>
            <person name="Doggett N."/>
            <person name="Glavina T."/>
            <person name="Hawkins T."/>
            <person name="Richardson P."/>
            <person name="Lucas S."/>
            <person name="Kohara Y."/>
            <person name="Levine M."/>
            <person name="Satoh N."/>
            <person name="Rokhsar D.S."/>
        </authorList>
    </citation>
    <scope>NUCLEOTIDE SEQUENCE [LARGE SCALE GENOMIC DNA]</scope>
</reference>
<feature type="transmembrane region" description="Helical" evidence="2">
    <location>
        <begin position="163"/>
        <end position="188"/>
    </location>
</feature>